<gene>
    <name evidence="3" type="ORF">EHYA_02533</name>
</gene>
<dbReference type="EMBL" id="BIFH01000016">
    <property type="protein sequence ID" value="GCD94864.1"/>
    <property type="molecule type" value="Genomic_DNA"/>
</dbReference>
<dbReference type="InterPro" id="IPR000551">
    <property type="entry name" value="MerR-type_HTH_dom"/>
</dbReference>
<name>A0A401YJS5_9ACTN</name>
<protein>
    <submittedName>
        <fullName evidence="3">MerR family transcriptional regulator</fullName>
    </submittedName>
</protein>
<dbReference type="Pfam" id="PF13411">
    <property type="entry name" value="MerR_1"/>
    <property type="match status" value="1"/>
</dbReference>
<proteinExistence type="predicted"/>
<keyword evidence="4" id="KW-1185">Reference proteome</keyword>
<dbReference type="SUPFAM" id="SSF46955">
    <property type="entry name" value="Putative DNA-binding domain"/>
    <property type="match status" value="1"/>
</dbReference>
<dbReference type="GO" id="GO:0003677">
    <property type="term" value="F:DNA binding"/>
    <property type="evidence" value="ECO:0007669"/>
    <property type="project" value="UniProtKB-KW"/>
</dbReference>
<dbReference type="Proteomes" id="UP000286931">
    <property type="component" value="Unassembled WGS sequence"/>
</dbReference>
<dbReference type="PANTHER" id="PTHR30204:SF93">
    <property type="entry name" value="HTH MERR-TYPE DOMAIN-CONTAINING PROTEIN"/>
    <property type="match status" value="1"/>
</dbReference>
<dbReference type="InterPro" id="IPR047057">
    <property type="entry name" value="MerR_fam"/>
</dbReference>
<dbReference type="SMART" id="SM00422">
    <property type="entry name" value="HTH_MERR"/>
    <property type="match status" value="1"/>
</dbReference>
<dbReference type="PRINTS" id="PR00040">
    <property type="entry name" value="HTHMERR"/>
</dbReference>
<comment type="caution">
    <text evidence="3">The sequence shown here is derived from an EMBL/GenBank/DDBJ whole genome shotgun (WGS) entry which is preliminary data.</text>
</comment>
<feature type="domain" description="HTH merR-type" evidence="2">
    <location>
        <begin position="9"/>
        <end position="78"/>
    </location>
</feature>
<dbReference type="CDD" id="cd00592">
    <property type="entry name" value="HTH_MerR-like"/>
    <property type="match status" value="1"/>
</dbReference>
<organism evidence="3 4">
    <name type="scientific">Embleya hyalina</name>
    <dbReference type="NCBI Taxonomy" id="516124"/>
    <lineage>
        <taxon>Bacteria</taxon>
        <taxon>Bacillati</taxon>
        <taxon>Actinomycetota</taxon>
        <taxon>Actinomycetes</taxon>
        <taxon>Kitasatosporales</taxon>
        <taxon>Streptomycetaceae</taxon>
        <taxon>Embleya</taxon>
    </lineage>
</organism>
<evidence type="ECO:0000313" key="4">
    <source>
        <dbReference type="Proteomes" id="UP000286931"/>
    </source>
</evidence>
<evidence type="ECO:0000259" key="2">
    <source>
        <dbReference type="PROSITE" id="PS50937"/>
    </source>
</evidence>
<dbReference type="GO" id="GO:0003700">
    <property type="term" value="F:DNA-binding transcription factor activity"/>
    <property type="evidence" value="ECO:0007669"/>
    <property type="project" value="InterPro"/>
</dbReference>
<dbReference type="PANTHER" id="PTHR30204">
    <property type="entry name" value="REDOX-CYCLING DRUG-SENSING TRANSCRIPTIONAL ACTIVATOR SOXR"/>
    <property type="match status" value="1"/>
</dbReference>
<evidence type="ECO:0000313" key="3">
    <source>
        <dbReference type="EMBL" id="GCD94864.1"/>
    </source>
</evidence>
<dbReference type="AlphaFoldDB" id="A0A401YJS5"/>
<dbReference type="InterPro" id="IPR009061">
    <property type="entry name" value="DNA-bd_dom_put_sf"/>
</dbReference>
<evidence type="ECO:0000256" key="1">
    <source>
        <dbReference type="ARBA" id="ARBA00023125"/>
    </source>
</evidence>
<reference evidence="3 4" key="1">
    <citation type="submission" date="2018-12" db="EMBL/GenBank/DDBJ databases">
        <title>Draft genome sequence of Embleya hyalina NBRC 13850T.</title>
        <authorList>
            <person name="Komaki H."/>
            <person name="Hosoyama A."/>
            <person name="Kimura A."/>
            <person name="Ichikawa N."/>
            <person name="Tamura T."/>
        </authorList>
    </citation>
    <scope>NUCLEOTIDE SEQUENCE [LARGE SCALE GENOMIC DNA]</scope>
    <source>
        <strain evidence="3 4">NBRC 13850</strain>
    </source>
</reference>
<keyword evidence="1" id="KW-0238">DNA-binding</keyword>
<dbReference type="Gene3D" id="1.10.1660.10">
    <property type="match status" value="1"/>
</dbReference>
<dbReference type="PROSITE" id="PS50937">
    <property type="entry name" value="HTH_MERR_2"/>
    <property type="match status" value="1"/>
</dbReference>
<sequence>MRDMDGAPLYSIGDLARRTGLSVRTIRFYADAGVVPPTRRSPAGYRLYDVDALARLELVRTLRDLDIDLATIQRVLAREVTVAEVADAHARALDTRIETLRLRRAVLRAVAGRGSSPEETNLMHKLARLSDEERRKLITDFLDATFADLEVDPDFLARMRCGLPSLPDDPTQEQLEAWVDLGELVTDPDFRASIRRMAEYQARDRPNDLPRGTYERLSELTRERVEAARAAGIEPTSAAAEPVVTELVAAYATAFGRPADAAFVASLVERMEVGGDPRAERYWALLGVINAWPTWPSAAPIFTWFTKALRARG</sequence>
<accession>A0A401YJS5</accession>